<feature type="non-terminal residue" evidence="1">
    <location>
        <position position="231"/>
    </location>
</feature>
<sequence>TYRHTPELLERVSVHSSEPGECQRYWIQVHVPNDAKPGLYQATVSVWDDGFEKAIEIPISLRVLAFKLHQDPAKHYSAYYYVRNRTQYADKPESFVRKAAANEYRAMVAYGLNMTPTLYLGCDDGKTISLPYPDELDRMLKAGLTGPVPVTAGNVISRFYRDTTPGGERGSHWNISKLPPPEFYERITAAFKAFEIERKAKGWPEFICCPIDEVAAARKEFGAKVYAAVKA</sequence>
<comment type="caution">
    <text evidence="1">The sequence shown here is derived from an EMBL/GenBank/DDBJ whole genome shotgun (WGS) entry which is preliminary data.</text>
</comment>
<dbReference type="EMBL" id="BARS01012214">
    <property type="protein sequence ID" value="GAF98091.1"/>
    <property type="molecule type" value="Genomic_DNA"/>
</dbReference>
<proteinExistence type="predicted"/>
<gene>
    <name evidence="1" type="ORF">S01H1_21870</name>
</gene>
<evidence type="ECO:0000313" key="1">
    <source>
        <dbReference type="EMBL" id="GAF98091.1"/>
    </source>
</evidence>
<organism evidence="1">
    <name type="scientific">marine sediment metagenome</name>
    <dbReference type="NCBI Taxonomy" id="412755"/>
    <lineage>
        <taxon>unclassified sequences</taxon>
        <taxon>metagenomes</taxon>
        <taxon>ecological metagenomes</taxon>
    </lineage>
</organism>
<accession>X0UFK9</accession>
<dbReference type="AlphaFoldDB" id="X0UFK9"/>
<protein>
    <submittedName>
        <fullName evidence="1">Uncharacterized protein</fullName>
    </submittedName>
</protein>
<name>X0UFK9_9ZZZZ</name>
<reference evidence="1" key="1">
    <citation type="journal article" date="2014" name="Front. Microbiol.">
        <title>High frequency of phylogenetically diverse reductive dehalogenase-homologous genes in deep subseafloor sedimentary metagenomes.</title>
        <authorList>
            <person name="Kawai M."/>
            <person name="Futagami T."/>
            <person name="Toyoda A."/>
            <person name="Takaki Y."/>
            <person name="Nishi S."/>
            <person name="Hori S."/>
            <person name="Arai W."/>
            <person name="Tsubouchi T."/>
            <person name="Morono Y."/>
            <person name="Uchiyama I."/>
            <person name="Ito T."/>
            <person name="Fujiyama A."/>
            <person name="Inagaki F."/>
            <person name="Takami H."/>
        </authorList>
    </citation>
    <scope>NUCLEOTIDE SEQUENCE</scope>
    <source>
        <strain evidence="1">Expedition CK06-06</strain>
    </source>
</reference>
<feature type="non-terminal residue" evidence="1">
    <location>
        <position position="1"/>
    </location>
</feature>